<dbReference type="GO" id="GO:0004037">
    <property type="term" value="F:allantoicase activity"/>
    <property type="evidence" value="ECO:0007669"/>
    <property type="project" value="InterPro"/>
</dbReference>
<reference evidence="4 5" key="1">
    <citation type="submission" date="2014-09" db="EMBL/GenBank/DDBJ databases">
        <title>Draft genome sequence of Streptomyces natalensis ATCC 27448, producer of the antifungal pimaricin.</title>
        <authorList>
            <person name="Mendes M.V."/>
            <person name="Beites T."/>
            <person name="Pires S."/>
            <person name="Santos C.L."/>
            <person name="Moradas-Ferreira P."/>
        </authorList>
    </citation>
    <scope>NUCLEOTIDE SEQUENCE [LARGE SCALE GENOMIC DNA]</scope>
    <source>
        <strain evidence="4 5">ATCC 27448</strain>
    </source>
</reference>
<feature type="domain" description="Allantoicase" evidence="3">
    <location>
        <begin position="175"/>
        <end position="291"/>
    </location>
</feature>
<dbReference type="Proteomes" id="UP000032458">
    <property type="component" value="Unassembled WGS sequence"/>
</dbReference>
<dbReference type="PANTHER" id="PTHR12045">
    <property type="entry name" value="ALLANTOICASE"/>
    <property type="match status" value="1"/>
</dbReference>
<dbReference type="PATRIC" id="fig|1240678.4.peg.228"/>
<evidence type="ECO:0000256" key="1">
    <source>
        <dbReference type="ARBA" id="ARBA00009242"/>
    </source>
</evidence>
<evidence type="ECO:0000313" key="4">
    <source>
        <dbReference type="EMBL" id="KIZ19175.1"/>
    </source>
</evidence>
<dbReference type="InterPro" id="IPR015908">
    <property type="entry name" value="Allantoicase_dom"/>
</dbReference>
<proteinExistence type="inferred from homology"/>
<dbReference type="EMBL" id="JRKI01000003">
    <property type="protein sequence ID" value="KIZ19175.1"/>
    <property type="molecule type" value="Genomic_DNA"/>
</dbReference>
<gene>
    <name evidence="4" type="ORF">SNA_01055</name>
</gene>
<dbReference type="PANTHER" id="PTHR12045:SF3">
    <property type="entry name" value="INACTIVE ALLANTOICASE-RELATED"/>
    <property type="match status" value="1"/>
</dbReference>
<feature type="region of interest" description="Disordered" evidence="2">
    <location>
        <begin position="166"/>
        <end position="190"/>
    </location>
</feature>
<dbReference type="AlphaFoldDB" id="A0A0D7CTI8"/>
<dbReference type="GO" id="GO:0000256">
    <property type="term" value="P:allantoin catabolic process"/>
    <property type="evidence" value="ECO:0007669"/>
    <property type="project" value="InterPro"/>
</dbReference>
<evidence type="ECO:0000256" key="2">
    <source>
        <dbReference type="SAM" id="MobiDB-lite"/>
    </source>
</evidence>
<feature type="compositionally biased region" description="Low complexity" evidence="2">
    <location>
        <begin position="167"/>
        <end position="189"/>
    </location>
</feature>
<protein>
    <recommendedName>
        <fullName evidence="3">Allantoicase domain-containing protein</fullName>
    </recommendedName>
</protein>
<dbReference type="InterPro" id="IPR008979">
    <property type="entry name" value="Galactose-bd-like_sf"/>
</dbReference>
<accession>A0A0D7CTI8</accession>
<dbReference type="SUPFAM" id="SSF49785">
    <property type="entry name" value="Galactose-binding domain-like"/>
    <property type="match status" value="1"/>
</dbReference>
<dbReference type="Pfam" id="PF03561">
    <property type="entry name" value="Allantoicase"/>
    <property type="match status" value="1"/>
</dbReference>
<comment type="similarity">
    <text evidence="1">Belongs to the allantoicase family.</text>
</comment>
<evidence type="ECO:0000259" key="3">
    <source>
        <dbReference type="Pfam" id="PF03561"/>
    </source>
</evidence>
<dbReference type="RefSeq" id="WP_030068579.1">
    <property type="nucleotide sequence ID" value="NZ_JRKI01000003.1"/>
</dbReference>
<dbReference type="Gene3D" id="2.60.120.260">
    <property type="entry name" value="Galactose-binding domain-like"/>
    <property type="match status" value="2"/>
</dbReference>
<keyword evidence="5" id="KW-1185">Reference proteome</keyword>
<evidence type="ECO:0000313" key="5">
    <source>
        <dbReference type="Proteomes" id="UP000032458"/>
    </source>
</evidence>
<feature type="region of interest" description="Disordered" evidence="2">
    <location>
        <begin position="1"/>
        <end position="23"/>
    </location>
</feature>
<name>A0A0D7CTI8_9ACTN</name>
<organism evidence="4 5">
    <name type="scientific">Streptomyces natalensis ATCC 27448</name>
    <dbReference type="NCBI Taxonomy" id="1240678"/>
    <lineage>
        <taxon>Bacteria</taxon>
        <taxon>Bacillati</taxon>
        <taxon>Actinomycetota</taxon>
        <taxon>Actinomycetes</taxon>
        <taxon>Kitasatosporales</taxon>
        <taxon>Streptomycetaceae</taxon>
        <taxon>Streptomyces</taxon>
    </lineage>
</organism>
<sequence>MTTPVSLLDLGAEPLDSGGTDDAAHDGCTTVRLARAGTVHRVALDLPTNAAGSAAVVTTQGASLAAARPADLHGAGTTLWSALTQGVRLGDRPTGVLDVAAPERWTHVRVLLSPPEPVSKVRVLGEVVPDPSRLEGRTVDVLAQDSGAVLLDYSGAPWEAPVPPTPLGTGPQTLTGTGSSGTGWEPPSTAWSSGSAWAQWRLAAHSVVEHIEVDTRGLRHPPAGHASVSAMDATTADAHAADTWFPLLEAVSLRADRRYRFSVARPRPATHVRLDLSGPGGLARLRIWGRITGHGVEQMRLRWLNTLPRSDVAALLLPHGLAGHAVDAFVTARPYPTLDAAQAAAHRVDLFTHHTPYFRRTAA</sequence>
<dbReference type="InterPro" id="IPR005164">
    <property type="entry name" value="Allantoicase"/>
</dbReference>
<comment type="caution">
    <text evidence="4">The sequence shown here is derived from an EMBL/GenBank/DDBJ whole genome shotgun (WGS) entry which is preliminary data.</text>
</comment>